<name>A0ABR0HVI4_9PEZI</name>
<keyword evidence="2" id="KW-0472">Membrane</keyword>
<comment type="caution">
    <text evidence="3">The sequence shown here is derived from an EMBL/GenBank/DDBJ whole genome shotgun (WGS) entry which is preliminary data.</text>
</comment>
<proteinExistence type="predicted"/>
<dbReference type="GeneID" id="87970203"/>
<dbReference type="RefSeq" id="XP_062798062.1">
    <property type="nucleotide sequence ID" value="XM_062949338.1"/>
</dbReference>
<evidence type="ECO:0000256" key="2">
    <source>
        <dbReference type="SAM" id="Phobius"/>
    </source>
</evidence>
<keyword evidence="2" id="KW-1133">Transmembrane helix</keyword>
<organism evidence="3 4">
    <name type="scientific">Podospora pseudoanserina</name>
    <dbReference type="NCBI Taxonomy" id="2609844"/>
    <lineage>
        <taxon>Eukaryota</taxon>
        <taxon>Fungi</taxon>
        <taxon>Dikarya</taxon>
        <taxon>Ascomycota</taxon>
        <taxon>Pezizomycotina</taxon>
        <taxon>Sordariomycetes</taxon>
        <taxon>Sordariomycetidae</taxon>
        <taxon>Sordariales</taxon>
        <taxon>Podosporaceae</taxon>
        <taxon>Podospora</taxon>
    </lineage>
</organism>
<dbReference type="EMBL" id="JAFFHC010000006">
    <property type="protein sequence ID" value="KAK4671766.1"/>
    <property type="molecule type" value="Genomic_DNA"/>
</dbReference>
<feature type="region of interest" description="Disordered" evidence="1">
    <location>
        <begin position="112"/>
        <end position="137"/>
    </location>
</feature>
<feature type="transmembrane region" description="Helical" evidence="2">
    <location>
        <begin position="690"/>
        <end position="711"/>
    </location>
</feature>
<feature type="transmembrane region" description="Helical" evidence="2">
    <location>
        <begin position="244"/>
        <end position="265"/>
    </location>
</feature>
<evidence type="ECO:0000256" key="1">
    <source>
        <dbReference type="SAM" id="MobiDB-lite"/>
    </source>
</evidence>
<feature type="compositionally biased region" description="Basic and acidic residues" evidence="1">
    <location>
        <begin position="1"/>
        <end position="10"/>
    </location>
</feature>
<dbReference type="PANTHER" id="PTHR35041">
    <property type="entry name" value="MEDIATOR OF RNA POLYMERASE II TRANSCRIPTION SUBUNIT 1"/>
    <property type="match status" value="1"/>
</dbReference>
<reference evidence="3 4" key="1">
    <citation type="journal article" date="2023" name="bioRxiv">
        <title>High-quality genome assemblies of four members of thePodospora anserinaspecies complex.</title>
        <authorList>
            <person name="Ament-Velasquez S.L."/>
            <person name="Vogan A.A."/>
            <person name="Wallerman O."/>
            <person name="Hartmann F."/>
            <person name="Gautier V."/>
            <person name="Silar P."/>
            <person name="Giraud T."/>
            <person name="Johannesson H."/>
        </authorList>
    </citation>
    <scope>NUCLEOTIDE SEQUENCE [LARGE SCALE GENOMIC DNA]</scope>
    <source>
        <strain evidence="3 4">CBS 124.78</strain>
    </source>
</reference>
<evidence type="ECO:0000313" key="4">
    <source>
        <dbReference type="Proteomes" id="UP001323617"/>
    </source>
</evidence>
<keyword evidence="4" id="KW-1185">Reference proteome</keyword>
<keyword evidence="2" id="KW-0812">Transmembrane</keyword>
<gene>
    <name evidence="3" type="ORF">QC764_608540</name>
</gene>
<protein>
    <recommendedName>
        <fullName evidence="5">Formylmethionine deformylase-like protein</fullName>
    </recommendedName>
</protein>
<feature type="compositionally biased region" description="Polar residues" evidence="1">
    <location>
        <begin position="37"/>
        <end position="50"/>
    </location>
</feature>
<accession>A0ABR0HVI4</accession>
<evidence type="ECO:0000313" key="3">
    <source>
        <dbReference type="EMBL" id="KAK4671766.1"/>
    </source>
</evidence>
<sequence>MAAQRPEYDYRGLSWDHLNESGSISNLPAATPLEWESLSQHQRNVPQHSPTAPWGHGRDGVEMGDLGTQRPAREDPFSDHNPLSRPYRSGGYHMLDEVQEPAKQGFLKSVISPTPATQHHDGSSPPDRGHPGPAGPSFFGRIRRSKWAMYICLIFGVACAAGHHVFYSTLNGKPATDQLVMQRYGTLLAFGAKAGLGAAVIEASHQRVWVTARKRVMTVGALDSLFSMTESLASFGAWEVLKGAKIAALLALFVWIAPIVVILTANTLQVELSRIVTEDRCAGVRTLNFSFEEIDEWRDPTKIGKYFEVPASIWNTTKKATDDDDSDEWFDYYTAPGLALAQTLTIGAFMGETVMRKNAQAETCGSGWNCTFEIKFTAPAYKCTELASGVSSKASNLTQQSGSIAPPFSTDLLLPKGIYSYYAFTTGGDYFNMQMEDVEPGGIPKTDRPYPKNLGAFRTDPIVWIGYSTRTNPGEPLPEKSSSPGWEQAFTPKLFACENYESSYIVQFNYTENLHSTNVLDVEYLRPVINTTYLPDIELEDGTADSVAATPQSNYVFPQNKSLYRRTAAYYSLSLIARSFLNGTVAANQKNANGVPMANTNVIQTKVLDVANNYFPVGDLMKTVQRFYSENIILSMLSNPQFTSVVWAAKPDEQSGIDPDVQREDVEGLKYPCQRSRVGNVYTYHVRDLWIVYSISIGLAVMGVVIGVLSVRENGGLMRNVKFSSFVAATRGEGLRRVEWGGADGGRVSEGVKGMRMRYGMVEVEGQGGKELKFGFGFEEDVTSLERNGGGTAVKRLTMLGASSRSLARSG</sequence>
<feature type="region of interest" description="Disordered" evidence="1">
    <location>
        <begin position="1"/>
        <end position="91"/>
    </location>
</feature>
<dbReference type="Proteomes" id="UP001323617">
    <property type="component" value="Unassembled WGS sequence"/>
</dbReference>
<feature type="transmembrane region" description="Helical" evidence="2">
    <location>
        <begin position="187"/>
        <end position="204"/>
    </location>
</feature>
<feature type="compositionally biased region" description="Basic and acidic residues" evidence="1">
    <location>
        <begin position="118"/>
        <end position="130"/>
    </location>
</feature>
<dbReference type="PANTHER" id="PTHR35041:SF3">
    <property type="entry name" value="FORMYLMETHIONINE DEFORMYLASE-LIKE PROTEIN"/>
    <property type="match status" value="1"/>
</dbReference>
<evidence type="ECO:0008006" key="5">
    <source>
        <dbReference type="Google" id="ProtNLM"/>
    </source>
</evidence>
<feature type="transmembrane region" description="Helical" evidence="2">
    <location>
        <begin position="147"/>
        <end position="167"/>
    </location>
</feature>